<dbReference type="RefSeq" id="WP_093210589.1">
    <property type="nucleotide sequence ID" value="NZ_FNFL01000001.1"/>
</dbReference>
<dbReference type="InterPro" id="IPR039657">
    <property type="entry name" value="Dimethylallyltransferase"/>
</dbReference>
<keyword evidence="5 10" id="KW-0819">tRNA processing</keyword>
<evidence type="ECO:0000256" key="9">
    <source>
        <dbReference type="ARBA" id="ARBA00049563"/>
    </source>
</evidence>
<dbReference type="Gene3D" id="3.40.50.300">
    <property type="entry name" value="P-loop containing nucleotide triphosphate hydrolases"/>
    <property type="match status" value="1"/>
</dbReference>
<keyword evidence="7 10" id="KW-0067">ATP-binding</keyword>
<evidence type="ECO:0000256" key="4">
    <source>
        <dbReference type="ARBA" id="ARBA00022679"/>
    </source>
</evidence>
<sequence>MKPFVIAVVGPTAVGKTSLSIEIAKRFQGEVISGDSMQIYKGMDIGTAKITKEETEGIPHHMIDIKNPDQAFSVADFQLLVRHHMEDILERNKLPIIAGGTGLYIQAALYGYNFSEQKRDEGFHMQIEEEIEQKGIETVFARLQEVDPEQAKKIHPNNKRRVIRALEVYETTGMPMSEYQANQQQESDYQPIFIGLEMDRELLYQRINQRVDQMMEQGLLQEVKKLYDQGLEQAQSMKAIGYKEFLPYFKGEASLESSVQLLKRNSRRFAKRQFTWFKNKLNVEWYEITPEQKQQKFEIILSDLAGMLDKK</sequence>
<dbReference type="STRING" id="407036.SAMN05216243_0426"/>
<organism evidence="14 15">
    <name type="scientific">Sediminibacillus albus</name>
    <dbReference type="NCBI Taxonomy" id="407036"/>
    <lineage>
        <taxon>Bacteria</taxon>
        <taxon>Bacillati</taxon>
        <taxon>Bacillota</taxon>
        <taxon>Bacilli</taxon>
        <taxon>Bacillales</taxon>
        <taxon>Bacillaceae</taxon>
        <taxon>Sediminibacillus</taxon>
    </lineage>
</organism>
<dbReference type="SUPFAM" id="SSF52540">
    <property type="entry name" value="P-loop containing nucleoside triphosphate hydrolases"/>
    <property type="match status" value="2"/>
</dbReference>
<keyword evidence="4 10" id="KW-0808">Transferase</keyword>
<evidence type="ECO:0000256" key="13">
    <source>
        <dbReference type="RuleBase" id="RU003785"/>
    </source>
</evidence>
<feature type="site" description="Interaction with substrate tRNA" evidence="10">
    <location>
        <position position="101"/>
    </location>
</feature>
<dbReference type="EMBL" id="FNFL01000001">
    <property type="protein sequence ID" value="SDJ70773.1"/>
    <property type="molecule type" value="Genomic_DNA"/>
</dbReference>
<dbReference type="NCBIfam" id="TIGR00174">
    <property type="entry name" value="miaA"/>
    <property type="match status" value="1"/>
</dbReference>
<feature type="binding site" evidence="10">
    <location>
        <begin position="12"/>
        <end position="17"/>
    </location>
    <ligand>
        <name>substrate</name>
    </ligand>
</feature>
<evidence type="ECO:0000256" key="7">
    <source>
        <dbReference type="ARBA" id="ARBA00022840"/>
    </source>
</evidence>
<evidence type="ECO:0000256" key="2">
    <source>
        <dbReference type="ARBA" id="ARBA00003213"/>
    </source>
</evidence>
<evidence type="ECO:0000313" key="14">
    <source>
        <dbReference type="EMBL" id="SDJ70773.1"/>
    </source>
</evidence>
<dbReference type="OrthoDB" id="9776390at2"/>
<evidence type="ECO:0000256" key="10">
    <source>
        <dbReference type="HAMAP-Rule" id="MF_00185"/>
    </source>
</evidence>
<evidence type="ECO:0000256" key="8">
    <source>
        <dbReference type="ARBA" id="ARBA00022842"/>
    </source>
</evidence>
<dbReference type="Proteomes" id="UP000198694">
    <property type="component" value="Unassembled WGS sequence"/>
</dbReference>
<comment type="cofactor">
    <cofactor evidence="1 10">
        <name>Mg(2+)</name>
        <dbReference type="ChEBI" id="CHEBI:18420"/>
    </cofactor>
</comment>
<keyword evidence="15" id="KW-1185">Reference proteome</keyword>
<comment type="function">
    <text evidence="2 10 12">Catalyzes the transfer of a dimethylallyl group onto the adenine at position 37 in tRNAs that read codons beginning with uridine, leading to the formation of N6-(dimethylallyl)adenosine (i(6)A).</text>
</comment>
<comment type="subunit">
    <text evidence="10">Monomer.</text>
</comment>
<dbReference type="EC" id="2.5.1.75" evidence="10"/>
<keyword evidence="8 10" id="KW-0460">Magnesium</keyword>
<feature type="binding site" evidence="10">
    <location>
        <begin position="10"/>
        <end position="17"/>
    </location>
    <ligand>
        <name>ATP</name>
        <dbReference type="ChEBI" id="CHEBI:30616"/>
    </ligand>
</feature>
<dbReference type="GO" id="GO:0005524">
    <property type="term" value="F:ATP binding"/>
    <property type="evidence" value="ECO:0007669"/>
    <property type="project" value="UniProtKB-UniRule"/>
</dbReference>
<dbReference type="FunFam" id="1.10.20.140:FF:000001">
    <property type="entry name" value="tRNA dimethylallyltransferase"/>
    <property type="match status" value="1"/>
</dbReference>
<proteinExistence type="inferred from homology"/>
<dbReference type="HAMAP" id="MF_00185">
    <property type="entry name" value="IPP_trans"/>
    <property type="match status" value="1"/>
</dbReference>
<keyword evidence="6 10" id="KW-0547">Nucleotide-binding</keyword>
<accession>A0A1G8VYD4</accession>
<evidence type="ECO:0000256" key="5">
    <source>
        <dbReference type="ARBA" id="ARBA00022694"/>
    </source>
</evidence>
<evidence type="ECO:0000256" key="6">
    <source>
        <dbReference type="ARBA" id="ARBA00022741"/>
    </source>
</evidence>
<feature type="site" description="Interaction with substrate tRNA" evidence="10">
    <location>
        <position position="119"/>
    </location>
</feature>
<reference evidence="14 15" key="1">
    <citation type="submission" date="2016-10" db="EMBL/GenBank/DDBJ databases">
        <authorList>
            <person name="de Groot N.N."/>
        </authorList>
    </citation>
    <scope>NUCLEOTIDE SEQUENCE [LARGE SCALE GENOMIC DNA]</scope>
    <source>
        <strain evidence="14 15">CGMCC 1.6502</strain>
    </source>
</reference>
<evidence type="ECO:0000313" key="15">
    <source>
        <dbReference type="Proteomes" id="UP000198694"/>
    </source>
</evidence>
<dbReference type="Pfam" id="PF01715">
    <property type="entry name" value="IPPT"/>
    <property type="match status" value="1"/>
</dbReference>
<comment type="caution">
    <text evidence="10">Lacks conserved residue(s) required for the propagation of feature annotation.</text>
</comment>
<dbReference type="PANTHER" id="PTHR11088">
    <property type="entry name" value="TRNA DIMETHYLALLYLTRANSFERASE"/>
    <property type="match status" value="1"/>
</dbReference>
<dbReference type="PANTHER" id="PTHR11088:SF60">
    <property type="entry name" value="TRNA DIMETHYLALLYLTRANSFERASE"/>
    <property type="match status" value="1"/>
</dbReference>
<feature type="region of interest" description="Interaction with substrate tRNA" evidence="10">
    <location>
        <begin position="35"/>
        <end position="38"/>
    </location>
</feature>
<evidence type="ECO:0000256" key="3">
    <source>
        <dbReference type="ARBA" id="ARBA00005842"/>
    </source>
</evidence>
<dbReference type="Gene3D" id="1.10.20.140">
    <property type="match status" value="1"/>
</dbReference>
<dbReference type="InterPro" id="IPR018022">
    <property type="entry name" value="IPT"/>
</dbReference>
<comment type="catalytic activity">
    <reaction evidence="9 10 11">
        <text>adenosine(37) in tRNA + dimethylallyl diphosphate = N(6)-dimethylallyladenosine(37) in tRNA + diphosphate</text>
        <dbReference type="Rhea" id="RHEA:26482"/>
        <dbReference type="Rhea" id="RHEA-COMP:10162"/>
        <dbReference type="Rhea" id="RHEA-COMP:10375"/>
        <dbReference type="ChEBI" id="CHEBI:33019"/>
        <dbReference type="ChEBI" id="CHEBI:57623"/>
        <dbReference type="ChEBI" id="CHEBI:74411"/>
        <dbReference type="ChEBI" id="CHEBI:74415"/>
        <dbReference type="EC" id="2.5.1.75"/>
    </reaction>
</comment>
<dbReference type="GO" id="GO:0052381">
    <property type="term" value="F:tRNA dimethylallyltransferase activity"/>
    <property type="evidence" value="ECO:0007669"/>
    <property type="project" value="UniProtKB-UniRule"/>
</dbReference>
<dbReference type="GO" id="GO:0006400">
    <property type="term" value="P:tRNA modification"/>
    <property type="evidence" value="ECO:0007669"/>
    <property type="project" value="TreeGrafter"/>
</dbReference>
<gene>
    <name evidence="10" type="primary">miaA</name>
    <name evidence="14" type="ORF">SAMN05216243_0426</name>
</gene>
<dbReference type="InterPro" id="IPR027417">
    <property type="entry name" value="P-loop_NTPase"/>
</dbReference>
<dbReference type="AlphaFoldDB" id="A0A1G8VYD4"/>
<evidence type="ECO:0000256" key="11">
    <source>
        <dbReference type="RuleBase" id="RU003783"/>
    </source>
</evidence>
<comment type="similarity">
    <text evidence="3 10 13">Belongs to the IPP transferase family.</text>
</comment>
<evidence type="ECO:0000256" key="12">
    <source>
        <dbReference type="RuleBase" id="RU003784"/>
    </source>
</evidence>
<name>A0A1G8VYD4_9BACI</name>
<evidence type="ECO:0000256" key="1">
    <source>
        <dbReference type="ARBA" id="ARBA00001946"/>
    </source>
</evidence>
<protein>
    <recommendedName>
        <fullName evidence="10">tRNA dimethylallyltransferase</fullName>
        <ecNumber evidence="10">2.5.1.75</ecNumber>
    </recommendedName>
    <alternativeName>
        <fullName evidence="10">Dimethylallyl diphosphate:tRNA dimethylallyltransferase</fullName>
        <shortName evidence="10">DMAPP:tRNA dimethylallyltransferase</shortName>
        <shortName evidence="10">DMATase</shortName>
    </alternativeName>
    <alternativeName>
        <fullName evidence="10">Isopentenyl-diphosphate:tRNA isopentenyltransferase</fullName>
        <shortName evidence="10">IPP transferase</shortName>
        <shortName evidence="10">IPPT</shortName>
        <shortName evidence="10">IPTase</shortName>
    </alternativeName>
</protein>